<dbReference type="InterPro" id="IPR036259">
    <property type="entry name" value="MFS_trans_sf"/>
</dbReference>
<feature type="transmembrane region" description="Helical" evidence="5">
    <location>
        <begin position="271"/>
        <end position="297"/>
    </location>
</feature>
<dbReference type="KEGG" id="cten:18249329"/>
<feature type="transmembrane region" description="Helical" evidence="5">
    <location>
        <begin position="193"/>
        <end position="215"/>
    </location>
</feature>
<dbReference type="OrthoDB" id="9986881at2759"/>
<dbReference type="AlphaFoldDB" id="G3BDE0"/>
<sequence>MADIENKPEKEDIEIGYEVTFDGLNDKEDATQLSTLRKWLIVVIISLGSTCITCLSSCWTLASTNIINHFGVSEEVSVLGISLFIIAVGCGGVFLAPMSEYYGRKKTYTIGLFLCGTFNLLPGFCENFGGVLFGRFVSGFFASSFMAVASGTFADIFPKDKLAYPVALYTMSPFVGPGLGPLMSGFINKYIDFRWTFHVMTIWCAVIVVMVVLFVPETYQPVLLMAKAKRVRKETGDDRYYAPLEKSKRSLVQAILLSCERPIGLLFRDKMTFVLCFYTGFNLAIVYMFFVAVPYIFETVYGFEIDHVGLTFIGLILGMAISSLVGPFFVTKYMNKKAAANKGIMEPEFRFFSIEIGVFIAPMGLLVMGWTAYPHVHWMGPIIGMFIFGFGIIFIFNGIFGYTVDAYRLYAASAMATNSLVRSIMGGVFPLFGKQMYKKMGIHWASTFLALIGCLLIPVAFLFAKHGPRLRQQSKYAWA</sequence>
<evidence type="ECO:0000259" key="6">
    <source>
        <dbReference type="PROSITE" id="PS50850"/>
    </source>
</evidence>
<dbReference type="PANTHER" id="PTHR23502:SF7">
    <property type="entry name" value="DRUG_PROTON ANTIPORTER YHK8-RELATED"/>
    <property type="match status" value="1"/>
</dbReference>
<organism evidence="8">
    <name type="scientific">Candida tenuis (strain ATCC 10573 / BCRC 21748 / CBS 615 / JCM 9827 / NBRC 10315 / NRRL Y-1498 / VKM Y-70)</name>
    <name type="common">Yeast</name>
    <name type="synonym">Yamadazyma tenuis</name>
    <dbReference type="NCBI Taxonomy" id="590646"/>
    <lineage>
        <taxon>Eukaryota</taxon>
        <taxon>Fungi</taxon>
        <taxon>Dikarya</taxon>
        <taxon>Ascomycota</taxon>
        <taxon>Saccharomycotina</taxon>
        <taxon>Pichiomycetes</taxon>
        <taxon>Debaryomycetaceae</taxon>
        <taxon>Yamadazyma</taxon>
    </lineage>
</organism>
<evidence type="ECO:0000256" key="3">
    <source>
        <dbReference type="ARBA" id="ARBA00022989"/>
    </source>
</evidence>
<feature type="transmembrane region" description="Helical" evidence="5">
    <location>
        <begin position="378"/>
        <end position="402"/>
    </location>
</feature>
<dbReference type="GO" id="GO:0005886">
    <property type="term" value="C:plasma membrane"/>
    <property type="evidence" value="ECO:0007669"/>
    <property type="project" value="TreeGrafter"/>
</dbReference>
<evidence type="ECO:0000256" key="2">
    <source>
        <dbReference type="ARBA" id="ARBA00022692"/>
    </source>
</evidence>
<feature type="transmembrane region" description="Helical" evidence="5">
    <location>
        <begin position="39"/>
        <end position="62"/>
    </location>
</feature>
<evidence type="ECO:0000313" key="8">
    <source>
        <dbReference type="Proteomes" id="UP000000707"/>
    </source>
</evidence>
<dbReference type="PROSITE" id="PS50850">
    <property type="entry name" value="MFS"/>
    <property type="match status" value="1"/>
</dbReference>
<dbReference type="STRING" id="590646.G3BDE0"/>
<dbReference type="SUPFAM" id="SSF103473">
    <property type="entry name" value="MFS general substrate transporter"/>
    <property type="match status" value="1"/>
</dbReference>
<dbReference type="RefSeq" id="XP_006690149.1">
    <property type="nucleotide sequence ID" value="XM_006690086.1"/>
</dbReference>
<dbReference type="HOGENOM" id="CLU_008455_11_5_1"/>
<feature type="transmembrane region" description="Helical" evidence="5">
    <location>
        <begin position="77"/>
        <end position="96"/>
    </location>
</feature>
<feature type="transmembrane region" description="Helical" evidence="5">
    <location>
        <begin position="351"/>
        <end position="372"/>
    </location>
</feature>
<dbReference type="InterPro" id="IPR005829">
    <property type="entry name" value="Sugar_transporter_CS"/>
</dbReference>
<dbReference type="FunFam" id="1.20.1250.20:FF:000082">
    <property type="entry name" value="MFS multidrug transporter, putative"/>
    <property type="match status" value="1"/>
</dbReference>
<reference evidence="7 8" key="1">
    <citation type="journal article" date="2011" name="Proc. Natl. Acad. Sci. U.S.A.">
        <title>Comparative genomics of xylose-fermenting fungi for enhanced biofuel production.</title>
        <authorList>
            <person name="Wohlbach D.J."/>
            <person name="Kuo A."/>
            <person name="Sato T.K."/>
            <person name="Potts K.M."/>
            <person name="Salamov A.A."/>
            <person name="LaButti K.M."/>
            <person name="Sun H."/>
            <person name="Clum A."/>
            <person name="Pangilinan J.L."/>
            <person name="Lindquist E.A."/>
            <person name="Lucas S."/>
            <person name="Lapidus A."/>
            <person name="Jin M."/>
            <person name="Gunawan C."/>
            <person name="Balan V."/>
            <person name="Dale B.E."/>
            <person name="Jeffries T.W."/>
            <person name="Zinkel R."/>
            <person name="Barry K.W."/>
            <person name="Grigoriev I.V."/>
            <person name="Gasch A.P."/>
        </authorList>
    </citation>
    <scope>NUCLEOTIDE SEQUENCE [LARGE SCALE GENOMIC DNA]</scope>
    <source>
        <strain evidence="8">ATCC 10573 / BCRC 21748 / CBS 615 / JCM 9827 / NBRC 10315 / NRRL Y-1498 / VKM Y-70</strain>
    </source>
</reference>
<feature type="transmembrane region" description="Helical" evidence="5">
    <location>
        <begin position="409"/>
        <end position="432"/>
    </location>
</feature>
<evidence type="ECO:0000313" key="7">
    <source>
        <dbReference type="EMBL" id="EGV60935.1"/>
    </source>
</evidence>
<dbReference type="eggNOG" id="KOG0255">
    <property type="taxonomic scope" value="Eukaryota"/>
</dbReference>
<evidence type="ECO:0000256" key="4">
    <source>
        <dbReference type="ARBA" id="ARBA00023136"/>
    </source>
</evidence>
<keyword evidence="4 5" id="KW-0472">Membrane</keyword>
<name>G3BDE0_CANTC</name>
<feature type="domain" description="Major facilitator superfamily (MFS) profile" evidence="6">
    <location>
        <begin position="34"/>
        <end position="470"/>
    </location>
</feature>
<dbReference type="GO" id="GO:0140115">
    <property type="term" value="P:export across plasma membrane"/>
    <property type="evidence" value="ECO:0007669"/>
    <property type="project" value="UniProtKB-ARBA"/>
</dbReference>
<evidence type="ECO:0000256" key="1">
    <source>
        <dbReference type="ARBA" id="ARBA00004141"/>
    </source>
</evidence>
<feature type="transmembrane region" description="Helical" evidence="5">
    <location>
        <begin position="166"/>
        <end position="187"/>
    </location>
</feature>
<comment type="subcellular location">
    <subcellularLocation>
        <location evidence="1">Membrane</location>
        <topology evidence="1">Multi-pass membrane protein</topology>
    </subcellularLocation>
</comment>
<feature type="transmembrane region" description="Helical" evidence="5">
    <location>
        <begin position="444"/>
        <end position="464"/>
    </location>
</feature>
<feature type="transmembrane region" description="Helical" evidence="5">
    <location>
        <begin position="136"/>
        <end position="154"/>
    </location>
</feature>
<dbReference type="GO" id="GO:0022857">
    <property type="term" value="F:transmembrane transporter activity"/>
    <property type="evidence" value="ECO:0007669"/>
    <property type="project" value="InterPro"/>
</dbReference>
<accession>G3BDE0</accession>
<dbReference type="GO" id="GO:0042908">
    <property type="term" value="P:xenobiotic transport"/>
    <property type="evidence" value="ECO:0007669"/>
    <property type="project" value="UniProtKB-ARBA"/>
</dbReference>
<gene>
    <name evidence="7" type="ORF">CANTEDRAFT_128736</name>
</gene>
<evidence type="ECO:0000256" key="5">
    <source>
        <dbReference type="SAM" id="Phobius"/>
    </source>
</evidence>
<keyword evidence="3 5" id="KW-1133">Transmembrane helix</keyword>
<dbReference type="InterPro" id="IPR011701">
    <property type="entry name" value="MFS"/>
</dbReference>
<protein>
    <recommendedName>
        <fullName evidence="6">Major facilitator superfamily (MFS) profile domain-containing protein</fullName>
    </recommendedName>
</protein>
<dbReference type="Gene3D" id="1.20.1250.20">
    <property type="entry name" value="MFS general substrate transporter like domains"/>
    <property type="match status" value="1"/>
</dbReference>
<feature type="transmembrane region" description="Helical" evidence="5">
    <location>
        <begin position="309"/>
        <end position="330"/>
    </location>
</feature>
<dbReference type="Pfam" id="PF07690">
    <property type="entry name" value="MFS_1"/>
    <property type="match status" value="1"/>
</dbReference>
<feature type="transmembrane region" description="Helical" evidence="5">
    <location>
        <begin position="108"/>
        <end position="124"/>
    </location>
</feature>
<proteinExistence type="predicted"/>
<keyword evidence="8" id="KW-1185">Reference proteome</keyword>
<keyword evidence="2 5" id="KW-0812">Transmembrane</keyword>
<dbReference type="InterPro" id="IPR020846">
    <property type="entry name" value="MFS_dom"/>
</dbReference>
<dbReference type="PROSITE" id="PS00216">
    <property type="entry name" value="SUGAR_TRANSPORT_1"/>
    <property type="match status" value="1"/>
</dbReference>
<dbReference type="Proteomes" id="UP000000707">
    <property type="component" value="Unassembled WGS sequence"/>
</dbReference>
<dbReference type="GeneID" id="18249329"/>
<dbReference type="EMBL" id="GL996528">
    <property type="protein sequence ID" value="EGV60935.1"/>
    <property type="molecule type" value="Genomic_DNA"/>
</dbReference>
<dbReference type="PANTHER" id="PTHR23502">
    <property type="entry name" value="MAJOR FACILITATOR SUPERFAMILY"/>
    <property type="match status" value="1"/>
</dbReference>
<dbReference type="CDD" id="cd17323">
    <property type="entry name" value="MFS_Tpo1_MDR_like"/>
    <property type="match status" value="1"/>
</dbReference>